<feature type="signal peptide" evidence="6">
    <location>
        <begin position="1"/>
        <end position="21"/>
    </location>
</feature>
<keyword evidence="1 6" id="KW-0732">Signal</keyword>
<comment type="caution">
    <text evidence="8">The sequence shown here is derived from an EMBL/GenBank/DDBJ whole genome shotgun (WGS) entry which is preliminary data.</text>
</comment>
<proteinExistence type="predicted"/>
<dbReference type="Pfam" id="PF00052">
    <property type="entry name" value="Laminin_B"/>
    <property type="match status" value="1"/>
</dbReference>
<dbReference type="InterPro" id="IPR000034">
    <property type="entry name" value="Laminin_IV"/>
</dbReference>
<protein>
    <recommendedName>
        <fullName evidence="7">Laminin IV type A domain-containing protein</fullName>
    </recommendedName>
</protein>
<evidence type="ECO:0000256" key="6">
    <source>
        <dbReference type="SAM" id="SignalP"/>
    </source>
</evidence>
<accession>A0A813IXZ5</accession>
<keyword evidence="4" id="KW-0325">Glycoprotein</keyword>
<evidence type="ECO:0000256" key="2">
    <source>
        <dbReference type="ARBA" id="ARBA00022737"/>
    </source>
</evidence>
<dbReference type="EMBL" id="CAJNNW010017639">
    <property type="protein sequence ID" value="CAE8661287.1"/>
    <property type="molecule type" value="Genomic_DNA"/>
</dbReference>
<organism evidence="8 9">
    <name type="scientific">Polarella glacialis</name>
    <name type="common">Dinoflagellate</name>
    <dbReference type="NCBI Taxonomy" id="89957"/>
    <lineage>
        <taxon>Eukaryota</taxon>
        <taxon>Sar</taxon>
        <taxon>Alveolata</taxon>
        <taxon>Dinophyceae</taxon>
        <taxon>Suessiales</taxon>
        <taxon>Suessiaceae</taxon>
        <taxon>Polarella</taxon>
    </lineage>
</organism>
<evidence type="ECO:0000256" key="3">
    <source>
        <dbReference type="ARBA" id="ARBA00023157"/>
    </source>
</evidence>
<evidence type="ECO:0000259" key="7">
    <source>
        <dbReference type="Pfam" id="PF00052"/>
    </source>
</evidence>
<dbReference type="Proteomes" id="UP000626109">
    <property type="component" value="Unassembled WGS sequence"/>
</dbReference>
<feature type="coiled-coil region" evidence="5">
    <location>
        <begin position="1041"/>
        <end position="1076"/>
    </location>
</feature>
<keyword evidence="2" id="KW-0677">Repeat</keyword>
<sequence>MAAVSRLRLLALASAVMQGLADIDNINPVLYTTNPVAQHVACPVPAGAPTVCQLVGSEVSGLALTFLITALPASGGLYETSQNYRTYGTDPKYAPTPIQEHELPFKVSDALARVVYVPPSDVFPPEGRWSALTYKVQESISANLSMFGQVALSSPAQHVSASTFIAGIDSWTISGNIHSTAPTWQAFGWGLLNRYIYSTDEVQYIDFDTNSDKSKWYFEAPAGKFYLPEIATAYGGSLKFTIASTYGDFIHLNTPLDFITLECGSCNSGRGIRLVRFADNGLEWDGREKVVTVILAVGNYWRRDPMNSAMPFTDATECEMAAVLAGLTRLAILGDFTRAGEGVALDDVSIRTATQQPSFPIACQQGPYLGLNFTRLNKQGFKVFASRRLPELCSGRAGQFFPLQPLALTPREPVTERAAAGDARAREPGAELQLVTREREPSPGPLALQRGGAPSRCRCGVCAANFGRRLDLLEARVLSHWHEFLVHKSEGQRKFEDLFASSRGGGPKPKGAAAAHLAELERRMEGCERSAHQADEGGTLVARQMQELSVRSEEMRQFLERLHAKVGQDFGEAGRSTTELQRSLVSLETRTSELQVWLEARTVDIRREALEVARQGEKQASCDTEELKVALDRRVRRCHDEATTAAERCRVQATGTAEAATERSLRALRSELTASIGAAEATSERQARRSGEQAEAAEAALEQRVGKVIAATSAVEADSVDGLRSLEAMLDQRLRLSKSEAADALRNAAVNLDEQLRRARAESNGTLEALEARLDSRLRRSLEEASEMSKVVKAAEGNFESRLHQGQSEVVARVKREIAEKVGSMQSQMAADISACKEEMQAALTAGGSRADVLARRVGEAQASVSAAVRGAARLREELAEDLELLSRERHETAALTATTEALKEGLTSLRRDVQELLEAQELLQATVHGRALAETERLGSPRPNFRQAEELARLQAAMRSLSQRLGTVEAAADSAGSSASSARAEAAALRSSLGAALEGLQAMRENEDTGRHFSGKVAEWPFRGPRELSTSESRQKGVSQDELLREQRALKSELHEQLQRLAALERSNKEAARAEHGPRLVALASEVERLGQQGLGGWPRGGEARSMELVVKTEANSSRLDELAAQVGRLLRDSAESERRVEKALRAA</sequence>
<evidence type="ECO:0000313" key="8">
    <source>
        <dbReference type="EMBL" id="CAE8661287.1"/>
    </source>
</evidence>
<dbReference type="AlphaFoldDB" id="A0A813IXZ5"/>
<evidence type="ECO:0000256" key="1">
    <source>
        <dbReference type="ARBA" id="ARBA00022729"/>
    </source>
</evidence>
<feature type="domain" description="Laminin IV type A" evidence="7">
    <location>
        <begin position="225"/>
        <end position="357"/>
    </location>
</feature>
<gene>
    <name evidence="8" type="ORF">PGLA2088_LOCUS14456</name>
</gene>
<reference evidence="8" key="1">
    <citation type="submission" date="2021-02" db="EMBL/GenBank/DDBJ databases">
        <authorList>
            <person name="Dougan E. K."/>
            <person name="Rhodes N."/>
            <person name="Thang M."/>
            <person name="Chan C."/>
        </authorList>
    </citation>
    <scope>NUCLEOTIDE SEQUENCE</scope>
</reference>
<keyword evidence="5" id="KW-0175">Coiled coil</keyword>
<feature type="non-terminal residue" evidence="8">
    <location>
        <position position="1149"/>
    </location>
</feature>
<keyword evidence="3" id="KW-1015">Disulfide bond</keyword>
<evidence type="ECO:0000256" key="4">
    <source>
        <dbReference type="ARBA" id="ARBA00023180"/>
    </source>
</evidence>
<evidence type="ECO:0000313" key="9">
    <source>
        <dbReference type="Proteomes" id="UP000626109"/>
    </source>
</evidence>
<feature type="coiled-coil region" evidence="5">
    <location>
        <begin position="869"/>
        <end position="927"/>
    </location>
</feature>
<name>A0A813IXZ5_POLGL</name>
<evidence type="ECO:0000256" key="5">
    <source>
        <dbReference type="SAM" id="Coils"/>
    </source>
</evidence>
<feature type="chain" id="PRO_5032482298" description="Laminin IV type A domain-containing protein" evidence="6">
    <location>
        <begin position="22"/>
        <end position="1149"/>
    </location>
</feature>